<feature type="transmembrane region" description="Helical" evidence="10">
    <location>
        <begin position="259"/>
        <end position="279"/>
    </location>
</feature>
<feature type="transmembrane region" description="Helical" evidence="10">
    <location>
        <begin position="196"/>
        <end position="215"/>
    </location>
</feature>
<dbReference type="RefSeq" id="WP_270154136.1">
    <property type="nucleotide sequence ID" value="NZ_JAPNNL010000020.1"/>
</dbReference>
<evidence type="ECO:0000313" key="12">
    <source>
        <dbReference type="Proteomes" id="UP001144036"/>
    </source>
</evidence>
<evidence type="ECO:0000256" key="10">
    <source>
        <dbReference type="SAM" id="Phobius"/>
    </source>
</evidence>
<dbReference type="InterPro" id="IPR007315">
    <property type="entry name" value="PIG-V/Gpi18"/>
</dbReference>
<evidence type="ECO:0000256" key="3">
    <source>
        <dbReference type="ARBA" id="ARBA00022502"/>
    </source>
</evidence>
<evidence type="ECO:0000256" key="4">
    <source>
        <dbReference type="ARBA" id="ARBA00022676"/>
    </source>
</evidence>
<keyword evidence="5" id="KW-0808">Transferase</keyword>
<dbReference type="EMBL" id="JAPNNL010000020">
    <property type="protein sequence ID" value="MDA0633333.1"/>
    <property type="molecule type" value="Genomic_DNA"/>
</dbReference>
<dbReference type="PANTHER" id="PTHR12468:SF2">
    <property type="entry name" value="GPI MANNOSYLTRANSFERASE 2"/>
    <property type="match status" value="1"/>
</dbReference>
<accession>A0ABT4S8F2</accession>
<feature type="transmembrane region" description="Helical" evidence="10">
    <location>
        <begin position="87"/>
        <end position="106"/>
    </location>
</feature>
<evidence type="ECO:0000256" key="9">
    <source>
        <dbReference type="ARBA" id="ARBA00023136"/>
    </source>
</evidence>
<evidence type="ECO:0000256" key="8">
    <source>
        <dbReference type="ARBA" id="ARBA00022989"/>
    </source>
</evidence>
<evidence type="ECO:0000256" key="1">
    <source>
        <dbReference type="ARBA" id="ARBA00004477"/>
    </source>
</evidence>
<evidence type="ECO:0000256" key="2">
    <source>
        <dbReference type="ARBA" id="ARBA00004687"/>
    </source>
</evidence>
<keyword evidence="3" id="KW-0337">GPI-anchor biosynthesis</keyword>
<feature type="transmembrane region" description="Helical" evidence="10">
    <location>
        <begin position="118"/>
        <end position="138"/>
    </location>
</feature>
<sequence length="355" mass="38426">MITRSAGRDGLLIWFGWRVGLLVTTLLGVTLGEYLDRWNRWDAHLFVTIARFGYDGDPAGPLDEGLPAFFPGLPAALRLAHLVVPDWSAAGLIVSLVSGAVAMVALARLAEHEGAHGWMAVLGLVLFPLAVFLAAGYSESLFLAFAIPAWLAARQGRWPAAAMLAAGASCVRITGLFLALALIVEFAAGGRARPSRAPWLAVPFLPLAGYSFYHYTRTGDWLAWKHAQEAGWGRETVWPWEAWAVTWENAMGAGDMAPAFRMEIAGAVVAVAGLIWLLALRRWSEAVYTGLQAGALMTSAFYLSLPRSLLLWFPLWVALARLATGRPWVIVAYALVSGPLMVLNTARFLEGAWAG</sequence>
<dbReference type="GO" id="GO:0016757">
    <property type="term" value="F:glycosyltransferase activity"/>
    <property type="evidence" value="ECO:0007669"/>
    <property type="project" value="UniProtKB-KW"/>
</dbReference>
<dbReference type="Pfam" id="PF04188">
    <property type="entry name" value="Mannosyl_trans2"/>
    <property type="match status" value="1"/>
</dbReference>
<feature type="transmembrane region" description="Helical" evidence="10">
    <location>
        <begin position="325"/>
        <end position="343"/>
    </location>
</feature>
<protein>
    <submittedName>
        <fullName evidence="11">Mannosyltransferase family protein</fullName>
    </submittedName>
</protein>
<evidence type="ECO:0000313" key="11">
    <source>
        <dbReference type="EMBL" id="MDA0633333.1"/>
    </source>
</evidence>
<evidence type="ECO:0000256" key="7">
    <source>
        <dbReference type="ARBA" id="ARBA00022824"/>
    </source>
</evidence>
<gene>
    <name evidence="11" type="ORF">OUY22_07860</name>
</gene>
<proteinExistence type="predicted"/>
<feature type="transmembrane region" description="Helical" evidence="10">
    <location>
        <begin position="286"/>
        <end position="305"/>
    </location>
</feature>
<comment type="caution">
    <text evidence="11">The sequence shown here is derived from an EMBL/GenBank/DDBJ whole genome shotgun (WGS) entry which is preliminary data.</text>
</comment>
<name>A0ABT4S8F2_9ACTN</name>
<dbReference type="PANTHER" id="PTHR12468">
    <property type="entry name" value="GPI MANNOSYLTRANSFERASE 2"/>
    <property type="match status" value="1"/>
</dbReference>
<evidence type="ECO:0000256" key="5">
    <source>
        <dbReference type="ARBA" id="ARBA00022679"/>
    </source>
</evidence>
<keyword evidence="9 10" id="KW-0472">Membrane</keyword>
<organism evidence="11 12">
    <name type="scientific">Nonomuraea corallina</name>
    <dbReference type="NCBI Taxonomy" id="2989783"/>
    <lineage>
        <taxon>Bacteria</taxon>
        <taxon>Bacillati</taxon>
        <taxon>Actinomycetota</taxon>
        <taxon>Actinomycetes</taxon>
        <taxon>Streptosporangiales</taxon>
        <taxon>Streptosporangiaceae</taxon>
        <taxon>Nonomuraea</taxon>
    </lineage>
</organism>
<keyword evidence="4 11" id="KW-0328">Glycosyltransferase</keyword>
<comment type="pathway">
    <text evidence="2">Glycolipid biosynthesis; glycosylphosphatidylinositol-anchor biosynthesis.</text>
</comment>
<comment type="subcellular location">
    <subcellularLocation>
        <location evidence="1">Endoplasmic reticulum membrane</location>
        <topology evidence="1">Multi-pass membrane protein</topology>
    </subcellularLocation>
</comment>
<keyword evidence="7" id="KW-0256">Endoplasmic reticulum</keyword>
<dbReference type="Proteomes" id="UP001144036">
    <property type="component" value="Unassembled WGS sequence"/>
</dbReference>
<feature type="transmembrane region" description="Helical" evidence="10">
    <location>
        <begin position="12"/>
        <end position="31"/>
    </location>
</feature>
<feature type="transmembrane region" description="Helical" evidence="10">
    <location>
        <begin position="158"/>
        <end position="184"/>
    </location>
</feature>
<keyword evidence="8 10" id="KW-1133">Transmembrane helix</keyword>
<reference evidence="11" key="1">
    <citation type="submission" date="2022-11" db="EMBL/GenBank/DDBJ databases">
        <title>Nonomuraea corallina sp. nov., a new species of the genus Nonomuraea isolated from sea side sediment in Thai sea.</title>
        <authorList>
            <person name="Ngamcharungchit C."/>
            <person name="Matsumoto A."/>
            <person name="Suriyachadkun C."/>
            <person name="Panbangred W."/>
            <person name="Inahashi Y."/>
            <person name="Intra B."/>
        </authorList>
    </citation>
    <scope>NUCLEOTIDE SEQUENCE</scope>
    <source>
        <strain evidence="11">MCN248</strain>
    </source>
</reference>
<keyword evidence="12" id="KW-1185">Reference proteome</keyword>
<evidence type="ECO:0000256" key="6">
    <source>
        <dbReference type="ARBA" id="ARBA00022692"/>
    </source>
</evidence>
<keyword evidence="6 10" id="KW-0812">Transmembrane</keyword>